<dbReference type="Proteomes" id="UP000681610">
    <property type="component" value="Unassembled WGS sequence"/>
</dbReference>
<dbReference type="InterPro" id="IPR001270">
    <property type="entry name" value="ClpA/B"/>
</dbReference>
<comment type="caution">
    <text evidence="3">The sequence shown here is derived from an EMBL/GenBank/DDBJ whole genome shotgun (WGS) entry which is preliminary data.</text>
</comment>
<evidence type="ECO:0000313" key="4">
    <source>
        <dbReference type="Proteomes" id="UP000681610"/>
    </source>
</evidence>
<dbReference type="Pfam" id="PF17868">
    <property type="entry name" value="AAA_lid_8"/>
    <property type="match status" value="1"/>
</dbReference>
<dbReference type="InterPro" id="IPR045427">
    <property type="entry name" value="MoxR"/>
</dbReference>
<dbReference type="PANTHER" id="PTHR32204:SF0">
    <property type="entry name" value="ATPASE RAVA"/>
    <property type="match status" value="1"/>
</dbReference>
<dbReference type="InterPro" id="IPR027417">
    <property type="entry name" value="P-loop_NTPase"/>
</dbReference>
<evidence type="ECO:0000256" key="1">
    <source>
        <dbReference type="SAM" id="Coils"/>
    </source>
</evidence>
<dbReference type="InterPro" id="IPR050513">
    <property type="entry name" value="RavA_ATPases"/>
</dbReference>
<dbReference type="RefSeq" id="WP_208059173.1">
    <property type="nucleotide sequence ID" value="NZ_JAGDYP010000008.1"/>
</dbReference>
<dbReference type="EMBL" id="JAGDYP010000008">
    <property type="protein sequence ID" value="MBO1884738.1"/>
    <property type="molecule type" value="Genomic_DNA"/>
</dbReference>
<dbReference type="Pfam" id="PF20030">
    <property type="entry name" value="bpMoxR"/>
    <property type="match status" value="1"/>
</dbReference>
<organism evidence="3 4">
    <name type="scientific">Capnocytophaga bilenii</name>
    <dbReference type="NCBI Taxonomy" id="2819369"/>
    <lineage>
        <taxon>Bacteria</taxon>
        <taxon>Pseudomonadati</taxon>
        <taxon>Bacteroidota</taxon>
        <taxon>Flavobacteriia</taxon>
        <taxon>Flavobacteriales</taxon>
        <taxon>Flavobacteriaceae</taxon>
        <taxon>Capnocytophaga</taxon>
    </lineage>
</organism>
<feature type="domain" description="AAA+ ATPase" evidence="2">
    <location>
        <begin position="32"/>
        <end position="175"/>
    </location>
</feature>
<evidence type="ECO:0000259" key="2">
    <source>
        <dbReference type="SMART" id="SM00382"/>
    </source>
</evidence>
<feature type="coiled-coil region" evidence="1">
    <location>
        <begin position="438"/>
        <end position="465"/>
    </location>
</feature>
<accession>A0ABS3PZH9</accession>
<keyword evidence="4" id="KW-1185">Reference proteome</keyword>
<dbReference type="SUPFAM" id="SSF52540">
    <property type="entry name" value="P-loop containing nucleoside triphosphate hydrolases"/>
    <property type="match status" value="1"/>
</dbReference>
<keyword evidence="1" id="KW-0175">Coiled coil</keyword>
<protein>
    <submittedName>
        <fullName evidence="3">AAA family ATPase</fullName>
    </submittedName>
</protein>
<dbReference type="InterPro" id="IPR003593">
    <property type="entry name" value="AAA+_ATPase"/>
</dbReference>
<sequence>MKERINKLLCQLNQNLFEREEAIKLALLAALSGESIFFLGPPGVAKSLISRRIKDIFKDGKSFEYLMNRFSTPDEIFGPIAISKLKNEDKYERKVENYLPSADIVFLDEIWKAGPSIQNALLTVINEKRYRNGAQEIDIPLKGLISASNELPAKGEGLEALWDRFIIRCIVENITDENNFNAFLKKTTIDIATTIDENLKFSTEEYKQCQLKINTIDIPDEVLRVISFIRYNITEYNEKEENKAKIYISDRRWKKIVQFLKTAAFLNDRKEINLGDCFLIAYTLWDEVEQIDFVKEAVTVAIKNHGYSYKFDITAFEEQIEKLKLDIKNNSQITKKVEYFVPKVYDINRDKYYQIKGFNYPLIEKSDFDNINSDDQVITLCKNYFGFKQQFRVKKSENKIFIKDLYAHNYEKYTEYDLEVDTKTKEVVETSRPDKRIIADWDKTVQNLLTEIDEVIDEIEIYKNKDEKGLKDNLFVPKELTALAEESVNKALIECKKTKAIIIQIKEDYDKL</sequence>
<dbReference type="Gene3D" id="3.40.50.300">
    <property type="entry name" value="P-loop containing nucleotide triphosphate hydrolases"/>
    <property type="match status" value="1"/>
</dbReference>
<dbReference type="PRINTS" id="PR00300">
    <property type="entry name" value="CLPPROTEASEA"/>
</dbReference>
<evidence type="ECO:0000313" key="3">
    <source>
        <dbReference type="EMBL" id="MBO1884738.1"/>
    </source>
</evidence>
<dbReference type="PANTHER" id="PTHR32204">
    <property type="entry name" value="ATPASE RAVA"/>
    <property type="match status" value="1"/>
</dbReference>
<proteinExistence type="predicted"/>
<dbReference type="CDD" id="cd00009">
    <property type="entry name" value="AAA"/>
    <property type="match status" value="1"/>
</dbReference>
<dbReference type="SMART" id="SM00382">
    <property type="entry name" value="AAA"/>
    <property type="match status" value="1"/>
</dbReference>
<dbReference type="InterPro" id="IPR041538">
    <property type="entry name" value="RavA-like_AAA_lid"/>
</dbReference>
<gene>
    <name evidence="3" type="ORF">J4N46_10030</name>
</gene>
<name>A0ABS3PZH9_9FLAO</name>
<reference evidence="3 4" key="1">
    <citation type="submission" date="2021-03" db="EMBL/GenBank/DDBJ databases">
        <title>Isolation and description of Capnocytophaga bilenii sp. nov., a novel Capnocytophaga species, isolated from a gingivitis subject.</title>
        <authorList>
            <person name="Antezack A."/>
            <person name="Monnet-Corti V."/>
            <person name="La Scola B."/>
        </authorList>
    </citation>
    <scope>NUCLEOTIDE SEQUENCE [LARGE SCALE GENOMIC DNA]</scope>
    <source>
        <strain evidence="3 4">Marseille-Q4570</strain>
    </source>
</reference>